<dbReference type="GO" id="GO:0008276">
    <property type="term" value="F:protein methyltransferase activity"/>
    <property type="evidence" value="ECO:0007669"/>
    <property type="project" value="TreeGrafter"/>
</dbReference>
<evidence type="ECO:0000259" key="5">
    <source>
        <dbReference type="Pfam" id="PF05175"/>
    </source>
</evidence>
<evidence type="ECO:0000256" key="4">
    <source>
        <dbReference type="ARBA" id="ARBA00022691"/>
    </source>
</evidence>
<keyword evidence="8" id="KW-1185">Reference proteome</keyword>
<dbReference type="GO" id="GO:0032259">
    <property type="term" value="P:methylation"/>
    <property type="evidence" value="ECO:0007669"/>
    <property type="project" value="UniProtKB-KW"/>
</dbReference>
<protein>
    <submittedName>
        <fullName evidence="7">Methyltransferase domain-containing protein</fullName>
    </submittedName>
</protein>
<evidence type="ECO:0000256" key="2">
    <source>
        <dbReference type="ARBA" id="ARBA00022603"/>
    </source>
</evidence>
<dbReference type="GO" id="GO:0008757">
    <property type="term" value="F:S-adenosylmethionine-dependent methyltransferase activity"/>
    <property type="evidence" value="ECO:0007669"/>
    <property type="project" value="TreeGrafter"/>
</dbReference>
<evidence type="ECO:0000256" key="3">
    <source>
        <dbReference type="ARBA" id="ARBA00022679"/>
    </source>
</evidence>
<dbReference type="Pfam" id="PF23186">
    <property type="entry name" value="DUF7059"/>
    <property type="match status" value="1"/>
</dbReference>
<dbReference type="InterPro" id="IPR029063">
    <property type="entry name" value="SAM-dependent_MTases_sf"/>
</dbReference>
<evidence type="ECO:0000256" key="1">
    <source>
        <dbReference type="ARBA" id="ARBA00006149"/>
    </source>
</evidence>
<feature type="domain" description="Methyltransferase small" evidence="5">
    <location>
        <begin position="147"/>
        <end position="237"/>
    </location>
</feature>
<name>A0A3S9PZM3_9ACTO</name>
<accession>A0A3S9PZM3</accession>
<dbReference type="AlphaFoldDB" id="A0A3S9PZM3"/>
<comment type="similarity">
    <text evidence="1">Belongs to the eukaryotic/archaeal PrmC-related family.</text>
</comment>
<sequence>MSSLGMVNVLKLLELADRLCEDLAGYTESAVATALGPVGMAGIAREQRLPGICSVDRNPSRMALVAALFMLGGRLSLEEYEQVLPSIPLEEAIEAGLVTDSIRSCIAIRPVPVDDRHGGGELLIASDLGPLQGKAPSTDHVMPVGGATKTLASLTSFEAGQTVLDLGTGCGYHALLAAKAGAKVVTTDVSERALAFTKLNASLAGLEVETRLGSLYEPAPERFDRIVSNPPFVITPAKVRAMIGTFEYRDGGVEGDSLLQEAIVGTKDHLTEDGIAWMLGNWQVAADVTSGSFGEAWKQPVEEWLGDQKAWVVLRDAIDPAQYAEMWLRESQLTGSAYDSAYCVWLGESAKDTSIAFGYLTIAAEDGPQRLEDYRGPIADTFVDSTWAGLELAGASDQELLAMRLVSKAVLETRLHTPGQPDPWHISITAHGREIPVSAEVAGFLGASDGELTTGQIIAALAQLLSVPEDEMTEAVLPAVRELIGAGALVLGG</sequence>
<dbReference type="OrthoDB" id="129465at2"/>
<dbReference type="GO" id="GO:0003676">
    <property type="term" value="F:nucleic acid binding"/>
    <property type="evidence" value="ECO:0007669"/>
    <property type="project" value="InterPro"/>
</dbReference>
<dbReference type="InterPro" id="IPR007848">
    <property type="entry name" value="Small_mtfrase_dom"/>
</dbReference>
<evidence type="ECO:0000313" key="8">
    <source>
        <dbReference type="Proteomes" id="UP000280344"/>
    </source>
</evidence>
<dbReference type="InterPro" id="IPR055487">
    <property type="entry name" value="DUF7059"/>
</dbReference>
<keyword evidence="2 7" id="KW-0489">Methyltransferase</keyword>
<dbReference type="InterPro" id="IPR052190">
    <property type="entry name" value="Euk-Arch_PrmC-MTase"/>
</dbReference>
<keyword evidence="3 7" id="KW-0808">Transferase</keyword>
<dbReference type="SUPFAM" id="SSF53335">
    <property type="entry name" value="S-adenosyl-L-methionine-dependent methyltransferases"/>
    <property type="match status" value="1"/>
</dbReference>
<dbReference type="CDD" id="cd02440">
    <property type="entry name" value="AdoMet_MTases"/>
    <property type="match status" value="1"/>
</dbReference>
<proteinExistence type="inferred from homology"/>
<dbReference type="PANTHER" id="PTHR45875:SF1">
    <property type="entry name" value="METHYLTRANSFERASE N6AMT1"/>
    <property type="match status" value="1"/>
</dbReference>
<dbReference type="GO" id="GO:0008170">
    <property type="term" value="F:N-methyltransferase activity"/>
    <property type="evidence" value="ECO:0007669"/>
    <property type="project" value="UniProtKB-ARBA"/>
</dbReference>
<gene>
    <name evidence="7" type="ORF">EJ997_10675</name>
</gene>
<evidence type="ECO:0000313" key="7">
    <source>
        <dbReference type="EMBL" id="AZQ77736.1"/>
    </source>
</evidence>
<dbReference type="GO" id="GO:0035657">
    <property type="term" value="C:eRF1 methyltransferase complex"/>
    <property type="evidence" value="ECO:0007669"/>
    <property type="project" value="TreeGrafter"/>
</dbReference>
<dbReference type="EMBL" id="CP034593">
    <property type="protein sequence ID" value="AZQ77736.1"/>
    <property type="molecule type" value="Genomic_DNA"/>
</dbReference>
<dbReference type="Gene3D" id="3.40.50.150">
    <property type="entry name" value="Vaccinia Virus protein VP39"/>
    <property type="match status" value="1"/>
</dbReference>
<keyword evidence="4" id="KW-0949">S-adenosyl-L-methionine</keyword>
<dbReference type="KEGG" id="flh:EJ997_10675"/>
<reference evidence="7 8" key="1">
    <citation type="submission" date="2018-12" db="EMBL/GenBank/DDBJ databases">
        <title>Complete genome sequence of Flaviflexus sp. H23T48.</title>
        <authorList>
            <person name="Bae J.-W."/>
            <person name="Lee J.-Y."/>
        </authorList>
    </citation>
    <scope>NUCLEOTIDE SEQUENCE [LARGE SCALE GENOMIC DNA]</scope>
    <source>
        <strain evidence="7 8">H23T48</strain>
    </source>
</reference>
<dbReference type="InterPro" id="IPR002052">
    <property type="entry name" value="DNA_methylase_N6_adenine_CS"/>
</dbReference>
<dbReference type="Proteomes" id="UP000280344">
    <property type="component" value="Chromosome"/>
</dbReference>
<dbReference type="Pfam" id="PF05175">
    <property type="entry name" value="MTS"/>
    <property type="match status" value="1"/>
</dbReference>
<organism evidence="7 8">
    <name type="scientific">Flaviflexus ciconiae</name>
    <dbReference type="NCBI Taxonomy" id="2496867"/>
    <lineage>
        <taxon>Bacteria</taxon>
        <taxon>Bacillati</taxon>
        <taxon>Actinomycetota</taxon>
        <taxon>Actinomycetes</taxon>
        <taxon>Actinomycetales</taxon>
        <taxon>Actinomycetaceae</taxon>
        <taxon>Flaviflexus</taxon>
    </lineage>
</organism>
<dbReference type="PANTHER" id="PTHR45875">
    <property type="entry name" value="METHYLTRANSFERASE N6AMT1"/>
    <property type="match status" value="1"/>
</dbReference>
<feature type="domain" description="DUF7059" evidence="6">
    <location>
        <begin position="24"/>
        <end position="100"/>
    </location>
</feature>
<evidence type="ECO:0000259" key="6">
    <source>
        <dbReference type="Pfam" id="PF23186"/>
    </source>
</evidence>
<dbReference type="PROSITE" id="PS00092">
    <property type="entry name" value="N6_MTASE"/>
    <property type="match status" value="1"/>
</dbReference>